<comment type="caution">
    <text evidence="2">The sequence shown here is derived from an EMBL/GenBank/DDBJ whole genome shotgun (WGS) entry which is preliminary data.</text>
</comment>
<evidence type="ECO:0000256" key="1">
    <source>
        <dbReference type="SAM" id="MobiDB-lite"/>
    </source>
</evidence>
<feature type="compositionally biased region" description="Basic residues" evidence="1">
    <location>
        <begin position="133"/>
        <end position="142"/>
    </location>
</feature>
<proteinExistence type="predicted"/>
<dbReference type="AlphaFoldDB" id="A0AAV4I3Z2"/>
<sequence length="142" mass="16079">MQPEDPYDSIQDIDLSTYENFSITDYNEFPGGVEDPADTRWDIDLSFYEEDFNIMDNSNEEDFFNLDGLPDGMEDYYNIDELGEDIDLTLDPNMPVGSEPLLDRSILLKTSTSNSLATNAPAYGASPVSCQTRMRHPLAHQH</sequence>
<gene>
    <name evidence="2" type="ORF">ElyMa_006490500</name>
</gene>
<dbReference type="EMBL" id="BMAT01013026">
    <property type="protein sequence ID" value="GFS04222.1"/>
    <property type="molecule type" value="Genomic_DNA"/>
</dbReference>
<name>A0AAV4I3Z2_9GAST</name>
<organism evidence="2 3">
    <name type="scientific">Elysia marginata</name>
    <dbReference type="NCBI Taxonomy" id="1093978"/>
    <lineage>
        <taxon>Eukaryota</taxon>
        <taxon>Metazoa</taxon>
        <taxon>Spiralia</taxon>
        <taxon>Lophotrochozoa</taxon>
        <taxon>Mollusca</taxon>
        <taxon>Gastropoda</taxon>
        <taxon>Heterobranchia</taxon>
        <taxon>Euthyneura</taxon>
        <taxon>Panpulmonata</taxon>
        <taxon>Sacoglossa</taxon>
        <taxon>Placobranchoidea</taxon>
        <taxon>Plakobranchidae</taxon>
        <taxon>Elysia</taxon>
    </lineage>
</organism>
<protein>
    <submittedName>
        <fullName evidence="2">Uncharacterized protein</fullName>
    </submittedName>
</protein>
<feature type="region of interest" description="Disordered" evidence="1">
    <location>
        <begin position="118"/>
        <end position="142"/>
    </location>
</feature>
<accession>A0AAV4I3Z2</accession>
<evidence type="ECO:0000313" key="2">
    <source>
        <dbReference type="EMBL" id="GFS04222.1"/>
    </source>
</evidence>
<dbReference type="Proteomes" id="UP000762676">
    <property type="component" value="Unassembled WGS sequence"/>
</dbReference>
<keyword evidence="3" id="KW-1185">Reference proteome</keyword>
<evidence type="ECO:0000313" key="3">
    <source>
        <dbReference type="Proteomes" id="UP000762676"/>
    </source>
</evidence>
<reference evidence="2 3" key="1">
    <citation type="journal article" date="2021" name="Elife">
        <title>Chloroplast acquisition without the gene transfer in kleptoplastic sea slugs, Plakobranchus ocellatus.</title>
        <authorList>
            <person name="Maeda T."/>
            <person name="Takahashi S."/>
            <person name="Yoshida T."/>
            <person name="Shimamura S."/>
            <person name="Takaki Y."/>
            <person name="Nagai Y."/>
            <person name="Toyoda A."/>
            <person name="Suzuki Y."/>
            <person name="Arimoto A."/>
            <person name="Ishii H."/>
            <person name="Satoh N."/>
            <person name="Nishiyama T."/>
            <person name="Hasebe M."/>
            <person name="Maruyama T."/>
            <person name="Minagawa J."/>
            <person name="Obokata J."/>
            <person name="Shigenobu S."/>
        </authorList>
    </citation>
    <scope>NUCLEOTIDE SEQUENCE [LARGE SCALE GENOMIC DNA]</scope>
</reference>